<organism evidence="8 9">
    <name type="scientific">Pseudomonas wuhanensis</name>
    <dbReference type="NCBI Taxonomy" id="2954098"/>
    <lineage>
        <taxon>Bacteria</taxon>
        <taxon>Pseudomonadati</taxon>
        <taxon>Pseudomonadota</taxon>
        <taxon>Gammaproteobacteria</taxon>
        <taxon>Pseudomonadales</taxon>
        <taxon>Pseudomonadaceae</taxon>
        <taxon>Pseudomonas</taxon>
    </lineage>
</organism>
<evidence type="ECO:0000313" key="9">
    <source>
        <dbReference type="Proteomes" id="UP001230768"/>
    </source>
</evidence>
<keyword evidence="5 6" id="KW-0472">Membrane</keyword>
<evidence type="ECO:0000256" key="5">
    <source>
        <dbReference type="ARBA" id="ARBA00023136"/>
    </source>
</evidence>
<dbReference type="Proteomes" id="UP001230768">
    <property type="component" value="Chromosome"/>
</dbReference>
<dbReference type="Gene3D" id="1.20.950.20">
    <property type="entry name" value="Transmembrane di-heme cytochromes, Chain C"/>
    <property type="match status" value="1"/>
</dbReference>
<dbReference type="SUPFAM" id="SSF81342">
    <property type="entry name" value="Transmembrane di-heme cytochromes"/>
    <property type="match status" value="1"/>
</dbReference>
<gene>
    <name evidence="8" type="ORF">PSH88_18600</name>
</gene>
<dbReference type="Pfam" id="PF01292">
    <property type="entry name" value="Ni_hydr_CYTB"/>
    <property type="match status" value="1"/>
</dbReference>
<name>A0ABY9GKQ6_9PSED</name>
<evidence type="ECO:0000256" key="4">
    <source>
        <dbReference type="ARBA" id="ARBA00022989"/>
    </source>
</evidence>
<keyword evidence="2" id="KW-1003">Cell membrane</keyword>
<sequence>MKAETLRLWDPLVRVCHWSLVVVFISDYFLNEEGDAWHRWLGYYAVAVVLVRVVWGFIGPPAARWSDFWPTPSRVAQHGRALFSGQGYHRMGHSPIGALVMVLMLLLMTGLGISGFLMEEVDYFFGEDWLRDVHEFMANALLTLVGVHIVAALVESIRLRENLPLSMITGHRRKKNADE</sequence>
<feature type="transmembrane region" description="Helical" evidence="6">
    <location>
        <begin position="41"/>
        <end position="58"/>
    </location>
</feature>
<reference evidence="8 9" key="1">
    <citation type="submission" date="2023-02" db="EMBL/GenBank/DDBJ databases">
        <title>Evolution of Hrp T3SS in non-pathogenic Pseudomonas fluorescens.</title>
        <authorList>
            <person name="Liao K."/>
            <person name="Wei H."/>
            <person name="Gu Y."/>
        </authorList>
    </citation>
    <scope>NUCLEOTIDE SEQUENCE [LARGE SCALE GENOMIC DNA]</scope>
    <source>
        <strain evidence="8 9">FP607</strain>
    </source>
</reference>
<evidence type="ECO:0000256" key="3">
    <source>
        <dbReference type="ARBA" id="ARBA00022692"/>
    </source>
</evidence>
<dbReference type="RefSeq" id="WP_305421981.1">
    <property type="nucleotide sequence ID" value="NZ_CP117430.1"/>
</dbReference>
<evidence type="ECO:0000256" key="2">
    <source>
        <dbReference type="ARBA" id="ARBA00022475"/>
    </source>
</evidence>
<keyword evidence="3 6" id="KW-0812">Transmembrane</keyword>
<keyword evidence="4 6" id="KW-1133">Transmembrane helix</keyword>
<dbReference type="EMBL" id="CP117430">
    <property type="protein sequence ID" value="WLI16350.1"/>
    <property type="molecule type" value="Genomic_DNA"/>
</dbReference>
<dbReference type="InterPro" id="IPR016174">
    <property type="entry name" value="Di-haem_cyt_TM"/>
</dbReference>
<dbReference type="InterPro" id="IPR011577">
    <property type="entry name" value="Cyt_b561_bac/Ni-Hgenase"/>
</dbReference>
<evidence type="ECO:0000259" key="7">
    <source>
        <dbReference type="Pfam" id="PF01292"/>
    </source>
</evidence>
<evidence type="ECO:0000256" key="1">
    <source>
        <dbReference type="ARBA" id="ARBA00004651"/>
    </source>
</evidence>
<protein>
    <submittedName>
        <fullName evidence="8">Cytochrome b/b6 domain-containing protein</fullName>
    </submittedName>
</protein>
<dbReference type="PANTHER" id="PTHR30485:SF2">
    <property type="entry name" value="BLL0597 PROTEIN"/>
    <property type="match status" value="1"/>
</dbReference>
<feature type="transmembrane region" description="Helical" evidence="6">
    <location>
        <begin position="136"/>
        <end position="154"/>
    </location>
</feature>
<dbReference type="InterPro" id="IPR051542">
    <property type="entry name" value="Hydrogenase_cytochrome"/>
</dbReference>
<feature type="transmembrane region" description="Helical" evidence="6">
    <location>
        <begin position="96"/>
        <end position="116"/>
    </location>
</feature>
<proteinExistence type="predicted"/>
<feature type="domain" description="Cytochrome b561 bacterial/Ni-hydrogenase" evidence="7">
    <location>
        <begin position="9"/>
        <end position="170"/>
    </location>
</feature>
<accession>A0ABY9GKQ6</accession>
<keyword evidence="9" id="KW-1185">Reference proteome</keyword>
<evidence type="ECO:0000256" key="6">
    <source>
        <dbReference type="SAM" id="Phobius"/>
    </source>
</evidence>
<feature type="transmembrane region" description="Helical" evidence="6">
    <location>
        <begin position="12"/>
        <end position="29"/>
    </location>
</feature>
<comment type="subcellular location">
    <subcellularLocation>
        <location evidence="1">Cell membrane</location>
        <topology evidence="1">Multi-pass membrane protein</topology>
    </subcellularLocation>
</comment>
<evidence type="ECO:0000313" key="8">
    <source>
        <dbReference type="EMBL" id="WLI16350.1"/>
    </source>
</evidence>
<dbReference type="PANTHER" id="PTHR30485">
    <property type="entry name" value="NI/FE-HYDROGENASE 1 B-TYPE CYTOCHROME SUBUNIT"/>
    <property type="match status" value="1"/>
</dbReference>